<dbReference type="AlphaFoldDB" id="U4Q461"/>
<geneLocation type="plasmid" evidence="2 3">
    <name>IRBL74_p</name>
</geneLocation>
<accession>U4Q461</accession>
<dbReference type="Proteomes" id="UP000016944">
    <property type="component" value="Plasmid IRBL74_p"/>
</dbReference>
<feature type="compositionally biased region" description="Basic and acidic residues" evidence="1">
    <location>
        <begin position="65"/>
        <end position="77"/>
    </location>
</feature>
<dbReference type="HOGENOM" id="CLU_2384160_0_0_5"/>
<evidence type="ECO:0000313" key="2">
    <source>
        <dbReference type="EMBL" id="CDI12043.1"/>
    </source>
</evidence>
<feature type="region of interest" description="Disordered" evidence="1">
    <location>
        <begin position="44"/>
        <end position="94"/>
    </location>
</feature>
<keyword evidence="2" id="KW-0614">Plasmid</keyword>
<protein>
    <submittedName>
        <fullName evidence="2">Uncharacterized protein</fullName>
    </submittedName>
</protein>
<organism evidence="2 3">
    <name type="scientific">Agrobacterium pusense</name>
    <dbReference type="NCBI Taxonomy" id="648995"/>
    <lineage>
        <taxon>Bacteria</taxon>
        <taxon>Pseudomonadati</taxon>
        <taxon>Pseudomonadota</taxon>
        <taxon>Alphaproteobacteria</taxon>
        <taxon>Hyphomicrobiales</taxon>
        <taxon>Rhizobiaceae</taxon>
        <taxon>Rhizobium/Agrobacterium group</taxon>
        <taxon>Agrobacterium</taxon>
    </lineage>
</organism>
<evidence type="ECO:0000256" key="1">
    <source>
        <dbReference type="SAM" id="MobiDB-lite"/>
    </source>
</evidence>
<gene>
    <name evidence="2" type="ORF">BN877_p0317</name>
</gene>
<name>U4Q461_9HYPH</name>
<dbReference type="EMBL" id="HG518324">
    <property type="protein sequence ID" value="CDI12043.1"/>
    <property type="molecule type" value="Genomic_DNA"/>
</dbReference>
<sequence length="94" mass="10718">MRPRKAALRLPNDWLPGADWADRYEVLVLTERMTAPEAAWRALGERSPLGAKPSEFSKPYGAFGRSERDRGHEESRPGRHPASAQRRPPNDIWL</sequence>
<proteinExistence type="predicted"/>
<dbReference type="KEGG" id="rir:BN877_p0317"/>
<evidence type="ECO:0000313" key="3">
    <source>
        <dbReference type="Proteomes" id="UP000016944"/>
    </source>
</evidence>
<reference evidence="2 3" key="1">
    <citation type="journal article" date="2013" name="Genome Announc.">
        <title>Complete Genome Sequence of the Sesbania Symbiont and Rice Growth-Promoting Endophyte Rhizobium sp. Strain IRBG74.</title>
        <authorList>
            <person name="Crook M.B."/>
            <person name="Mitra S."/>
            <person name="Ane J.M."/>
            <person name="Sadowsky M.J."/>
            <person name="Gyaneshwar P."/>
        </authorList>
    </citation>
    <scope>NUCLEOTIDE SEQUENCE [LARGE SCALE GENOMIC DNA]</scope>
    <source>
        <strain evidence="2 3">IRBG74</strain>
        <plasmid evidence="3">IRBL74_p</plasmid>
    </source>
</reference>